<sequence length="83" mass="9686">MATKLVNLILKPLLEHKPLQKSEEKEKYREIFFQVLPELFTNCIFFCSNHIDVTEDSKVVYLADRGDDANEAEIRIPYADMPL</sequence>
<proteinExistence type="predicted"/>
<evidence type="ECO:0000313" key="1">
    <source>
        <dbReference type="EMBL" id="KAH7988250.1"/>
    </source>
</evidence>
<accession>A0ACB8E7Y2</accession>
<dbReference type="Proteomes" id="UP000827872">
    <property type="component" value="Linkage Group LG10"/>
</dbReference>
<comment type="caution">
    <text evidence="1">The sequence shown here is derived from an EMBL/GenBank/DDBJ whole genome shotgun (WGS) entry which is preliminary data.</text>
</comment>
<dbReference type="EMBL" id="CM037623">
    <property type="protein sequence ID" value="KAH7988250.1"/>
    <property type="molecule type" value="Genomic_DNA"/>
</dbReference>
<gene>
    <name evidence="1" type="ORF">K3G42_011858</name>
</gene>
<name>A0ACB8E7Y2_9SAUR</name>
<keyword evidence="2" id="KW-1185">Reference proteome</keyword>
<evidence type="ECO:0000313" key="2">
    <source>
        <dbReference type="Proteomes" id="UP000827872"/>
    </source>
</evidence>
<organism evidence="1 2">
    <name type="scientific">Sphaerodactylus townsendi</name>
    <dbReference type="NCBI Taxonomy" id="933632"/>
    <lineage>
        <taxon>Eukaryota</taxon>
        <taxon>Metazoa</taxon>
        <taxon>Chordata</taxon>
        <taxon>Craniata</taxon>
        <taxon>Vertebrata</taxon>
        <taxon>Euteleostomi</taxon>
        <taxon>Lepidosauria</taxon>
        <taxon>Squamata</taxon>
        <taxon>Bifurcata</taxon>
        <taxon>Gekkota</taxon>
        <taxon>Sphaerodactylidae</taxon>
        <taxon>Sphaerodactylus</taxon>
    </lineage>
</organism>
<protein>
    <submittedName>
        <fullName evidence="1">Uncharacterized protein</fullName>
    </submittedName>
</protein>
<reference evidence="1" key="1">
    <citation type="submission" date="2021-08" db="EMBL/GenBank/DDBJ databases">
        <title>The first chromosome-level gecko genome reveals the dynamic sex chromosomes of Neotropical dwarf geckos (Sphaerodactylidae: Sphaerodactylus).</title>
        <authorList>
            <person name="Pinto B.J."/>
            <person name="Keating S.E."/>
            <person name="Gamble T."/>
        </authorList>
    </citation>
    <scope>NUCLEOTIDE SEQUENCE</scope>
    <source>
        <strain evidence="1">TG3544</strain>
    </source>
</reference>